<dbReference type="SMART" id="SM00729">
    <property type="entry name" value="Elp3"/>
    <property type="match status" value="1"/>
</dbReference>
<dbReference type="InterPro" id="IPR006158">
    <property type="entry name" value="Cobalamin-bd"/>
</dbReference>
<dbReference type="SFLD" id="SFLDG01123">
    <property type="entry name" value="methyltransferase_(Class_B)"/>
    <property type="match status" value="1"/>
</dbReference>
<dbReference type="CDD" id="cd01335">
    <property type="entry name" value="Radical_SAM"/>
    <property type="match status" value="1"/>
</dbReference>
<dbReference type="EMBL" id="JACRSQ010000053">
    <property type="protein sequence ID" value="MBC8545180.1"/>
    <property type="molecule type" value="Genomic_DNA"/>
</dbReference>
<dbReference type="GO" id="GO:0051539">
    <property type="term" value="F:4 iron, 4 sulfur cluster binding"/>
    <property type="evidence" value="ECO:0007669"/>
    <property type="project" value="UniProtKB-KW"/>
</dbReference>
<dbReference type="Pfam" id="PF04055">
    <property type="entry name" value="Radical_SAM"/>
    <property type="match status" value="1"/>
</dbReference>
<dbReference type="GO" id="GO:0003824">
    <property type="term" value="F:catalytic activity"/>
    <property type="evidence" value="ECO:0007669"/>
    <property type="project" value="InterPro"/>
</dbReference>
<dbReference type="InterPro" id="IPR006638">
    <property type="entry name" value="Elp3/MiaA/NifB-like_rSAM"/>
</dbReference>
<dbReference type="InterPro" id="IPR007197">
    <property type="entry name" value="rSAM"/>
</dbReference>
<dbReference type="InterPro" id="IPR058240">
    <property type="entry name" value="rSAM_sf"/>
</dbReference>
<dbReference type="SUPFAM" id="SSF52242">
    <property type="entry name" value="Cobalamin (vitamin B12)-binding domain"/>
    <property type="match status" value="1"/>
</dbReference>
<protein>
    <submittedName>
        <fullName evidence="10">Cobalamin B12-binding domain-containing protein</fullName>
    </submittedName>
</protein>
<dbReference type="CDD" id="cd02068">
    <property type="entry name" value="radical_SAM_B12_BD"/>
    <property type="match status" value="1"/>
</dbReference>
<reference evidence="10" key="1">
    <citation type="submission" date="2020-08" db="EMBL/GenBank/DDBJ databases">
        <title>Genome public.</title>
        <authorList>
            <person name="Liu C."/>
            <person name="Sun Q."/>
        </authorList>
    </citation>
    <scope>NUCLEOTIDE SEQUENCE</scope>
    <source>
        <strain evidence="10">NSJ-32</strain>
    </source>
</reference>
<dbReference type="GO" id="GO:0046872">
    <property type="term" value="F:metal ion binding"/>
    <property type="evidence" value="ECO:0007669"/>
    <property type="project" value="UniProtKB-KW"/>
</dbReference>
<proteinExistence type="predicted"/>
<dbReference type="GO" id="GO:0005829">
    <property type="term" value="C:cytosol"/>
    <property type="evidence" value="ECO:0007669"/>
    <property type="project" value="TreeGrafter"/>
</dbReference>
<evidence type="ECO:0000256" key="1">
    <source>
        <dbReference type="ARBA" id="ARBA00001966"/>
    </source>
</evidence>
<evidence type="ECO:0000256" key="3">
    <source>
        <dbReference type="ARBA" id="ARBA00022679"/>
    </source>
</evidence>
<name>A0A926I3C1_9FIRM</name>
<evidence type="ECO:0000259" key="8">
    <source>
        <dbReference type="PROSITE" id="PS51332"/>
    </source>
</evidence>
<dbReference type="PANTHER" id="PTHR43409">
    <property type="entry name" value="ANAEROBIC MAGNESIUM-PROTOPORPHYRIN IX MONOMETHYL ESTER CYCLASE-RELATED"/>
    <property type="match status" value="1"/>
</dbReference>
<dbReference type="InterPro" id="IPR023404">
    <property type="entry name" value="rSAM_horseshoe"/>
</dbReference>
<dbReference type="InterPro" id="IPR051198">
    <property type="entry name" value="BchE-like"/>
</dbReference>
<gene>
    <name evidence="10" type="ORF">H8730_16720</name>
</gene>
<comment type="caution">
    <text evidence="10">The sequence shown here is derived from an EMBL/GenBank/DDBJ whole genome shotgun (WGS) entry which is preliminary data.</text>
</comment>
<accession>A0A926I3C1</accession>
<feature type="domain" description="B12-binding" evidence="8">
    <location>
        <begin position="15"/>
        <end position="147"/>
    </location>
</feature>
<comment type="cofactor">
    <cofactor evidence="1">
        <name>[4Fe-4S] cluster</name>
        <dbReference type="ChEBI" id="CHEBI:49883"/>
    </cofactor>
</comment>
<dbReference type="PROSITE" id="PS51332">
    <property type="entry name" value="B12_BINDING"/>
    <property type="match status" value="1"/>
</dbReference>
<dbReference type="PROSITE" id="PS51918">
    <property type="entry name" value="RADICAL_SAM"/>
    <property type="match status" value="1"/>
</dbReference>
<sequence length="523" mass="61372">MKICYISPPDKSKIEADIEYCYNAYNVPHLGLGYIVSYLKKIGFEVEYFECVGQRIKLEKLFSIIQEKQYDVIGISSYDYNSYNLVRIVERIKQICPHAFIILGGYYATLNYKNLLETLDIDCCVCGEGEETNLELLQRLNLGLPYQDIRGIAYKKDGHAIKNENRPLIMDLDALPFPERPFIARRKMATLATARGCYGCCSFCSIRAFYQDLTGPRIRFRSPENIVEEIALLIEHRGVRFINFVDDNFVVNTPQNISRLNRLCDLLEASRFDFQFSITVRANDYIKNEDLLKRLQQVGLKYVFIGIESLIQRQLTLYEKKIEVWENEEAFRLSKRLNLKVDIGFILFDPFVKLDEVIYNIEALLETSYFDFMYAGGYMLSMYSALAPVFGSKVRTLLMEKHMYSQQNPFAFQNEDVALCYKLMKIWSMRVYDVNIRYYLIMKAEDLGFEELSQRLYCNKVRLAKHDARFIIALCRACMEKVVDEDNFDLFMKDWLDELDEIDQQFRFGEKQLRELVVKGIEK</sequence>
<evidence type="ECO:0000313" key="10">
    <source>
        <dbReference type="EMBL" id="MBC8545180.1"/>
    </source>
</evidence>
<dbReference type="PANTHER" id="PTHR43409:SF7">
    <property type="entry name" value="BLL1977 PROTEIN"/>
    <property type="match status" value="1"/>
</dbReference>
<dbReference type="RefSeq" id="WP_177719954.1">
    <property type="nucleotide sequence ID" value="NZ_JACRSQ010000053.1"/>
</dbReference>
<evidence type="ECO:0000256" key="6">
    <source>
        <dbReference type="ARBA" id="ARBA00023004"/>
    </source>
</evidence>
<dbReference type="GO" id="GO:0031419">
    <property type="term" value="F:cobalamin binding"/>
    <property type="evidence" value="ECO:0007669"/>
    <property type="project" value="InterPro"/>
</dbReference>
<keyword evidence="4" id="KW-0949">S-adenosyl-L-methionine</keyword>
<dbReference type="SFLD" id="SFLDS00029">
    <property type="entry name" value="Radical_SAM"/>
    <property type="match status" value="1"/>
</dbReference>
<evidence type="ECO:0000259" key="9">
    <source>
        <dbReference type="PROSITE" id="PS51918"/>
    </source>
</evidence>
<dbReference type="Proteomes" id="UP000657006">
    <property type="component" value="Unassembled WGS sequence"/>
</dbReference>
<dbReference type="SFLD" id="SFLDG01082">
    <property type="entry name" value="B12-binding_domain_containing"/>
    <property type="match status" value="1"/>
</dbReference>
<evidence type="ECO:0000313" key="11">
    <source>
        <dbReference type="Proteomes" id="UP000657006"/>
    </source>
</evidence>
<keyword evidence="7" id="KW-0411">Iron-sulfur</keyword>
<organism evidence="10 11">
    <name type="scientific">Bianquea renquensis</name>
    <dbReference type="NCBI Taxonomy" id="2763661"/>
    <lineage>
        <taxon>Bacteria</taxon>
        <taxon>Bacillati</taxon>
        <taxon>Bacillota</taxon>
        <taxon>Clostridia</taxon>
        <taxon>Eubacteriales</taxon>
        <taxon>Bianqueaceae</taxon>
        <taxon>Bianquea</taxon>
    </lineage>
</organism>
<dbReference type="AlphaFoldDB" id="A0A926I3C1"/>
<dbReference type="Gene3D" id="3.40.50.280">
    <property type="entry name" value="Cobalamin-binding domain"/>
    <property type="match status" value="1"/>
</dbReference>
<evidence type="ECO:0000256" key="4">
    <source>
        <dbReference type="ARBA" id="ARBA00022691"/>
    </source>
</evidence>
<dbReference type="Gene3D" id="3.80.30.20">
    <property type="entry name" value="tm_1862 like domain"/>
    <property type="match status" value="1"/>
</dbReference>
<keyword evidence="6" id="KW-0408">Iron</keyword>
<evidence type="ECO:0000256" key="5">
    <source>
        <dbReference type="ARBA" id="ARBA00022723"/>
    </source>
</evidence>
<dbReference type="Pfam" id="PF02310">
    <property type="entry name" value="B12-binding"/>
    <property type="match status" value="1"/>
</dbReference>
<dbReference type="InterPro" id="IPR036724">
    <property type="entry name" value="Cobalamin-bd_sf"/>
</dbReference>
<feature type="domain" description="Radical SAM core" evidence="9">
    <location>
        <begin position="183"/>
        <end position="408"/>
    </location>
</feature>
<keyword evidence="5" id="KW-0479">Metal-binding</keyword>
<keyword evidence="2" id="KW-0489">Methyltransferase</keyword>
<evidence type="ECO:0000256" key="2">
    <source>
        <dbReference type="ARBA" id="ARBA00022603"/>
    </source>
</evidence>
<keyword evidence="3" id="KW-0808">Transferase</keyword>
<dbReference type="SUPFAM" id="SSF102114">
    <property type="entry name" value="Radical SAM enzymes"/>
    <property type="match status" value="1"/>
</dbReference>
<dbReference type="InterPro" id="IPR034466">
    <property type="entry name" value="Methyltransferase_Class_B"/>
</dbReference>
<keyword evidence="11" id="KW-1185">Reference proteome</keyword>
<evidence type="ECO:0000256" key="7">
    <source>
        <dbReference type="ARBA" id="ARBA00023014"/>
    </source>
</evidence>